<dbReference type="Gene3D" id="2.40.70.10">
    <property type="entry name" value="Acid Proteases"/>
    <property type="match status" value="1"/>
</dbReference>
<dbReference type="Proteomes" id="UP000235388">
    <property type="component" value="Unassembled WGS sequence"/>
</dbReference>
<sequence>MTAECCSLRNTCNIFFKSTSAKKPLSVHSKPISPYHYKPGGISEEAEVTRAFEQLFQPLGPTAPAPPPQPEWSYKHHNRHQYNNYAYQAQSAPAHQTPGTQRQAAQYAHLAAPKRFSVGNQQIGFVSSDGEESDAAYKRDQREGTLSNLQPLRHPDFKQGTPEESLVVDTGPQNLNLFPRENLNKSTRGKTLDRSAKAILKVHLKKKAHFMQACTAEDLDVMQLLKDQAIGTHRILKTKIGRRNAGLEHFHGSPPQEKPSAGGRELSGSTQRQLPGTIRKPGYHRSPGWDHFRLVTLESSNAQLLRWGAKLDSIKKLCIKKGPSKVFEALLDATTVKIIEAQRAIKESLVIDLGEGQSFRDIEKLVKVVQTLDSKVHELSNQITGQMRGQPMTTDRQSSCPTAKKAMPSLDLDISTLINVLEDIVDKTRLGRTKYRQAITTPAPKSDGDKDSGKKPLSEVQCFVCKKYRHTFRNCKQTIGVMSEEIVDMPTKDSLPVDNELVIGHTSSGTMVLEGSWGKNNLVAMKCNGQTALVLLDSGAVRTVVGQKYLANFCPDWERFVIRTKSGNFHSDSGTLLPLGVVKVKLSIGDVCLVIEAVVMKNIELQYFILGNDCLQKFHISLLNGTKRQFSIGTCLFLFDNTINIIQPQEDSVGAFEQEVLRESKLGPQLTKV</sequence>
<name>A0A2N5V7V1_9BASI</name>
<protein>
    <submittedName>
        <fullName evidence="2">Uncharacterized protein</fullName>
    </submittedName>
</protein>
<dbReference type="AlphaFoldDB" id="A0A2N5V7V1"/>
<feature type="region of interest" description="Disordered" evidence="1">
    <location>
        <begin position="246"/>
        <end position="282"/>
    </location>
</feature>
<evidence type="ECO:0000313" key="3">
    <source>
        <dbReference type="Proteomes" id="UP000235388"/>
    </source>
</evidence>
<accession>A0A2N5V7V1</accession>
<dbReference type="InterPro" id="IPR021109">
    <property type="entry name" value="Peptidase_aspartic_dom_sf"/>
</dbReference>
<dbReference type="SUPFAM" id="SSF50630">
    <property type="entry name" value="Acid proteases"/>
    <property type="match status" value="1"/>
</dbReference>
<feature type="compositionally biased region" description="Polar residues" evidence="1">
    <location>
        <begin position="385"/>
        <end position="401"/>
    </location>
</feature>
<evidence type="ECO:0000313" key="2">
    <source>
        <dbReference type="EMBL" id="PLW46085.1"/>
    </source>
</evidence>
<gene>
    <name evidence="2" type="ORF">PCANC_11585</name>
</gene>
<feature type="region of interest" description="Disordered" evidence="1">
    <location>
        <begin position="385"/>
        <end position="404"/>
    </location>
</feature>
<feature type="region of interest" description="Disordered" evidence="1">
    <location>
        <begin position="127"/>
        <end position="164"/>
    </location>
</feature>
<comment type="caution">
    <text evidence="2">The sequence shown here is derived from an EMBL/GenBank/DDBJ whole genome shotgun (WGS) entry which is preliminary data.</text>
</comment>
<organism evidence="2 3">
    <name type="scientific">Puccinia coronata f. sp. avenae</name>
    <dbReference type="NCBI Taxonomy" id="200324"/>
    <lineage>
        <taxon>Eukaryota</taxon>
        <taxon>Fungi</taxon>
        <taxon>Dikarya</taxon>
        <taxon>Basidiomycota</taxon>
        <taxon>Pucciniomycotina</taxon>
        <taxon>Pucciniomycetes</taxon>
        <taxon>Pucciniales</taxon>
        <taxon>Pucciniaceae</taxon>
        <taxon>Puccinia</taxon>
    </lineage>
</organism>
<proteinExistence type="predicted"/>
<feature type="compositionally biased region" description="Basic and acidic residues" evidence="1">
    <location>
        <begin position="446"/>
        <end position="456"/>
    </location>
</feature>
<dbReference type="EMBL" id="PGCJ01000122">
    <property type="protein sequence ID" value="PLW46085.1"/>
    <property type="molecule type" value="Genomic_DNA"/>
</dbReference>
<keyword evidence="3" id="KW-1185">Reference proteome</keyword>
<feature type="region of interest" description="Disordered" evidence="1">
    <location>
        <begin position="436"/>
        <end position="456"/>
    </location>
</feature>
<reference evidence="2 3" key="1">
    <citation type="submission" date="2017-11" db="EMBL/GenBank/DDBJ databases">
        <title>De novo assembly and phasing of dikaryotic genomes from two isolates of Puccinia coronata f. sp. avenae, the causal agent of oat crown rust.</title>
        <authorList>
            <person name="Miller M.E."/>
            <person name="Zhang Y."/>
            <person name="Omidvar V."/>
            <person name="Sperschneider J."/>
            <person name="Schwessinger B."/>
            <person name="Raley C."/>
            <person name="Palmer J.M."/>
            <person name="Garnica D."/>
            <person name="Upadhyaya N."/>
            <person name="Rathjen J."/>
            <person name="Taylor J.M."/>
            <person name="Park R.F."/>
            <person name="Dodds P.N."/>
            <person name="Hirsch C.D."/>
            <person name="Kianian S.F."/>
            <person name="Figueroa M."/>
        </authorList>
    </citation>
    <scope>NUCLEOTIDE SEQUENCE [LARGE SCALE GENOMIC DNA]</scope>
    <source>
        <strain evidence="2">12NC29</strain>
    </source>
</reference>
<evidence type="ECO:0000256" key="1">
    <source>
        <dbReference type="SAM" id="MobiDB-lite"/>
    </source>
</evidence>